<dbReference type="AlphaFoldDB" id="A0AA97L4B4"/>
<name>A0AA97L4B4_EUBMA</name>
<evidence type="ECO:0000256" key="6">
    <source>
        <dbReference type="PROSITE-ProRule" id="PRU00708"/>
    </source>
</evidence>
<keyword evidence="5" id="KW-0496">Mitochondrion</keyword>
<dbReference type="KEGG" id="emc:129334180"/>
<dbReference type="PROSITE" id="PS51375">
    <property type="entry name" value="PPR"/>
    <property type="match status" value="1"/>
</dbReference>
<evidence type="ECO:0000313" key="7">
    <source>
        <dbReference type="Proteomes" id="UP001190640"/>
    </source>
</evidence>
<dbReference type="Pfam" id="PF10037">
    <property type="entry name" value="MRP-S27"/>
    <property type="match status" value="1"/>
</dbReference>
<dbReference type="InterPro" id="IPR011990">
    <property type="entry name" value="TPR-like_helical_dom_sf"/>
</dbReference>
<keyword evidence="7" id="KW-1185">Reference proteome</keyword>
<proteinExistence type="inferred from homology"/>
<dbReference type="Gene3D" id="1.25.40.10">
    <property type="entry name" value="Tetratricopeptide repeat domain"/>
    <property type="match status" value="1"/>
</dbReference>
<dbReference type="PANTHER" id="PTHR14700:SF0">
    <property type="entry name" value="PENTATRICOPEPTIDE REPEAT-CONTAINING PROTEIN 2, MITOCHONDRIAL"/>
    <property type="match status" value="1"/>
</dbReference>
<comment type="similarity">
    <text evidence="2">Belongs to the PTCD2 family.</text>
</comment>
<dbReference type="GO" id="GO:0006397">
    <property type="term" value="P:mRNA processing"/>
    <property type="evidence" value="ECO:0007669"/>
    <property type="project" value="UniProtKB-KW"/>
</dbReference>
<gene>
    <name evidence="8" type="primary">PTCD2</name>
</gene>
<dbReference type="RefSeq" id="XP_054842060.1">
    <property type="nucleotide sequence ID" value="XM_054986085.1"/>
</dbReference>
<evidence type="ECO:0000256" key="2">
    <source>
        <dbReference type="ARBA" id="ARBA00008677"/>
    </source>
</evidence>
<dbReference type="InterPro" id="IPR034629">
    <property type="entry name" value="PTCD2"/>
</dbReference>
<sequence>MATVVVGGSNRLLREAIKRSALRVPLAAAPSCWKCPQGAKRYLLTEEVLRLHEFQQQKLVIGCQLHGEKDTYFSTVEEKLMKNRLILKDELKMLLHLCQTESDVEVAKKVIYRYHAENKNVAFGEFKFGPIFMRLCYELDLEASAVELIKDQALHGFFSDCTSFNILMDLLFVKSRYECALDVLLEMRKQGVKFSRDTCMLAYAICYKLNSSESCKICTTLLEDMQLKGVLMPRRVYCFAVAVALKQNDVTKARSLFSQIKDTENRICSNLKVLLQAKSGDLEGLVQTVERASDRASVFVKRHEFCMQVLTTAREKLQGDPTLYVRFEETFAKLQASGQVTSLTLDDLLCQMPRTRKHYTQLLKQKKVSQRTFKPLPSALLSE</sequence>
<dbReference type="Proteomes" id="UP001190640">
    <property type="component" value="Chromosome 8"/>
</dbReference>
<reference evidence="8" key="1">
    <citation type="submission" date="2025-08" db="UniProtKB">
        <authorList>
            <consortium name="RefSeq"/>
        </authorList>
    </citation>
    <scope>IDENTIFICATION</scope>
    <source>
        <tissue evidence="8">Blood</tissue>
    </source>
</reference>
<accession>A0AA97L4B4</accession>
<dbReference type="CTD" id="79810"/>
<evidence type="ECO:0000313" key="8">
    <source>
        <dbReference type="RefSeq" id="XP_054842060.1"/>
    </source>
</evidence>
<feature type="repeat" description="PPR" evidence="6">
    <location>
        <begin position="160"/>
        <end position="194"/>
    </location>
</feature>
<organism evidence="7 8">
    <name type="scientific">Eublepharis macularius</name>
    <name type="common">Leopard gecko</name>
    <name type="synonym">Cyrtodactylus macularius</name>
    <dbReference type="NCBI Taxonomy" id="481883"/>
    <lineage>
        <taxon>Eukaryota</taxon>
        <taxon>Metazoa</taxon>
        <taxon>Chordata</taxon>
        <taxon>Craniata</taxon>
        <taxon>Vertebrata</taxon>
        <taxon>Euteleostomi</taxon>
        <taxon>Lepidosauria</taxon>
        <taxon>Squamata</taxon>
        <taxon>Bifurcata</taxon>
        <taxon>Gekkota</taxon>
        <taxon>Eublepharidae</taxon>
        <taxon>Eublepharinae</taxon>
        <taxon>Eublepharis</taxon>
    </lineage>
</organism>
<evidence type="ECO:0000256" key="4">
    <source>
        <dbReference type="ARBA" id="ARBA00022664"/>
    </source>
</evidence>
<dbReference type="NCBIfam" id="TIGR00756">
    <property type="entry name" value="PPR"/>
    <property type="match status" value="1"/>
</dbReference>
<dbReference type="PANTHER" id="PTHR14700">
    <property type="entry name" value="PENTATRICOPEPTIDE REPEAT-CONTAINING PROTEIN 2, MITOCHONDRIAL"/>
    <property type="match status" value="1"/>
</dbReference>
<evidence type="ECO:0000256" key="1">
    <source>
        <dbReference type="ARBA" id="ARBA00004173"/>
    </source>
</evidence>
<evidence type="ECO:0000256" key="5">
    <source>
        <dbReference type="ARBA" id="ARBA00023128"/>
    </source>
</evidence>
<dbReference type="GO" id="GO:0050684">
    <property type="term" value="P:regulation of mRNA processing"/>
    <property type="evidence" value="ECO:0007669"/>
    <property type="project" value="InterPro"/>
</dbReference>
<dbReference type="InterPro" id="IPR034913">
    <property type="entry name" value="mS27/PTCD2"/>
</dbReference>
<dbReference type="GO" id="GO:0007005">
    <property type="term" value="P:mitochondrion organization"/>
    <property type="evidence" value="ECO:0007669"/>
    <property type="project" value="TreeGrafter"/>
</dbReference>
<dbReference type="GO" id="GO:0003723">
    <property type="term" value="F:RNA binding"/>
    <property type="evidence" value="ECO:0007669"/>
    <property type="project" value="TreeGrafter"/>
</dbReference>
<dbReference type="GeneID" id="129334180"/>
<dbReference type="GO" id="GO:0005739">
    <property type="term" value="C:mitochondrion"/>
    <property type="evidence" value="ECO:0007669"/>
    <property type="project" value="UniProtKB-SubCell"/>
</dbReference>
<comment type="subcellular location">
    <subcellularLocation>
        <location evidence="1">Mitochondrion</location>
    </subcellularLocation>
</comment>
<protein>
    <recommendedName>
        <fullName evidence="3">Pentatricopeptide repeat-containing protein 2, mitochondrial</fullName>
    </recommendedName>
</protein>
<dbReference type="InterPro" id="IPR002885">
    <property type="entry name" value="PPR_rpt"/>
</dbReference>
<evidence type="ECO:0000256" key="3">
    <source>
        <dbReference type="ARBA" id="ARBA00014675"/>
    </source>
</evidence>
<keyword evidence="4" id="KW-0507">mRNA processing</keyword>